<dbReference type="PANTHER" id="PTHR43019:SF23">
    <property type="entry name" value="PROTEASE DO-LIKE 5, CHLOROPLASTIC"/>
    <property type="match status" value="1"/>
</dbReference>
<protein>
    <submittedName>
        <fullName evidence="1">Trypsin-like peptidase domain-containing protein</fullName>
    </submittedName>
</protein>
<name>A0ABS3AW17_9BACT</name>
<gene>
    <name evidence="1" type="ORF">JYU06_05580</name>
</gene>
<evidence type="ECO:0000313" key="2">
    <source>
        <dbReference type="Proteomes" id="UP000717534"/>
    </source>
</evidence>
<proteinExistence type="predicted"/>
<dbReference type="SUPFAM" id="SSF50494">
    <property type="entry name" value="Trypsin-like serine proteases"/>
    <property type="match status" value="1"/>
</dbReference>
<dbReference type="Proteomes" id="UP000717534">
    <property type="component" value="Unassembled WGS sequence"/>
</dbReference>
<dbReference type="Gene3D" id="2.40.10.120">
    <property type="match status" value="1"/>
</dbReference>
<organism evidence="1 2">
    <name type="scientific">Desulfotalea psychrophila</name>
    <dbReference type="NCBI Taxonomy" id="84980"/>
    <lineage>
        <taxon>Bacteria</taxon>
        <taxon>Pseudomonadati</taxon>
        <taxon>Thermodesulfobacteriota</taxon>
        <taxon>Desulfobulbia</taxon>
        <taxon>Desulfobulbales</taxon>
        <taxon>Desulfocapsaceae</taxon>
        <taxon>Desulfotalea</taxon>
    </lineage>
</organism>
<dbReference type="Pfam" id="PF13365">
    <property type="entry name" value="Trypsin_2"/>
    <property type="match status" value="1"/>
</dbReference>
<dbReference type="PANTHER" id="PTHR43019">
    <property type="entry name" value="SERINE ENDOPROTEASE DEGS"/>
    <property type="match status" value="1"/>
</dbReference>
<reference evidence="1 2" key="1">
    <citation type="submission" date="2021-02" db="EMBL/GenBank/DDBJ databases">
        <title>Activity-based single-cell genomes from oceanic crustal fluid captures similar information to metagenomic and metatranscriptomic surveys with orders of magnitude less sampling.</title>
        <authorList>
            <person name="D'Angelo T.S."/>
            <person name="Orcutt B.N."/>
        </authorList>
    </citation>
    <scope>NUCLEOTIDE SEQUENCE [LARGE SCALE GENOMIC DNA]</scope>
    <source>
        <strain evidence="1">AH-315-G02</strain>
    </source>
</reference>
<dbReference type="InterPro" id="IPR001940">
    <property type="entry name" value="Peptidase_S1C"/>
</dbReference>
<keyword evidence="2" id="KW-1185">Reference proteome</keyword>
<accession>A0ABS3AW17</accession>
<dbReference type="PRINTS" id="PR00834">
    <property type="entry name" value="PROTEASES2C"/>
</dbReference>
<evidence type="ECO:0000313" key="1">
    <source>
        <dbReference type="EMBL" id="MBN4068973.1"/>
    </source>
</evidence>
<sequence length="469" mass="51889">WVQPTNKSEKCEFLLEGYSREPQSANEYNMQWDGDCKESKAQGIGKITITNEGIDTFEITYHNKGITDAYYYRSVIGTSKIEFGAYIRENGKMTKILANYATLDKNNEIEFTYGSVINDIKTQVYKGVFIKQYNDGTTRHTGLFDNNIFFGMRENLDTQNKLTSTFWGYINLTTYKPESYGAIRDKQRLIHALWDKGSIVELVELPKSYTSSINVVTEEALGAAQKARNAGQFALAMKNKYDKLHLQSNTNRKKETIKKEPSHGISTGTGFFISNDGYLLTNNHVVEGSTKISILFKGKKITATLISQDKYNDLALLKCDVTSSGLPIELKNKTMQGEEISVVGYPNIGLQGNNQKATFGYINANSGIKGDVRYFQISAPIQPGNSGSPLLNRSGVVIGIVTATLNQSAAIEATGTLAQNVNYAIKIAYTLPLLIGNNVNYESLGHSKSIEKTNLIKGVSKSIVLIVAE</sequence>
<feature type="non-terminal residue" evidence="1">
    <location>
        <position position="1"/>
    </location>
</feature>
<dbReference type="InterPro" id="IPR009003">
    <property type="entry name" value="Peptidase_S1_PA"/>
</dbReference>
<dbReference type="EMBL" id="JAFITO010000097">
    <property type="protein sequence ID" value="MBN4068973.1"/>
    <property type="molecule type" value="Genomic_DNA"/>
</dbReference>
<comment type="caution">
    <text evidence="1">The sequence shown here is derived from an EMBL/GenBank/DDBJ whole genome shotgun (WGS) entry which is preliminary data.</text>
</comment>